<accession>A0ABZ2IFM2</accession>
<evidence type="ECO:0000313" key="4">
    <source>
        <dbReference type="EMBL" id="WWT54802.1"/>
    </source>
</evidence>
<feature type="region of interest" description="Disordered" evidence="2">
    <location>
        <begin position="888"/>
        <end position="910"/>
    </location>
</feature>
<keyword evidence="5" id="KW-1185">Reference proteome</keyword>
<proteinExistence type="predicted"/>
<evidence type="ECO:0000259" key="3">
    <source>
        <dbReference type="Pfam" id="PF06791"/>
    </source>
</evidence>
<dbReference type="RefSeq" id="WP_338577214.1">
    <property type="nucleotide sequence ID" value="NZ_CP146369.1"/>
</dbReference>
<gene>
    <name evidence="4" type="ORF">V8J38_16365</name>
</gene>
<evidence type="ECO:0000256" key="1">
    <source>
        <dbReference type="SAM" id="Coils"/>
    </source>
</evidence>
<protein>
    <submittedName>
        <fullName evidence="4">Phage tail length tape measure family protein</fullName>
    </submittedName>
</protein>
<dbReference type="EMBL" id="CP146369">
    <property type="protein sequence ID" value="WWT54802.1"/>
    <property type="molecule type" value="Genomic_DNA"/>
</dbReference>
<feature type="coiled-coil region" evidence="1">
    <location>
        <begin position="44"/>
        <end position="71"/>
    </location>
</feature>
<feature type="region of interest" description="Disordered" evidence="2">
    <location>
        <begin position="460"/>
        <end position="529"/>
    </location>
</feature>
<evidence type="ECO:0000313" key="5">
    <source>
        <dbReference type="Proteomes" id="UP001363460"/>
    </source>
</evidence>
<dbReference type="Pfam" id="PF06791">
    <property type="entry name" value="TMP_2"/>
    <property type="match status" value="1"/>
</dbReference>
<reference evidence="4 5" key="1">
    <citation type="submission" date="2024-02" db="EMBL/GenBank/DDBJ databases">
        <title>Distribution and functional of Brevundimonas-related endobacteria within Verticillium dahliae.</title>
        <authorList>
            <person name="Zeng H."/>
        </authorList>
    </citation>
    <scope>NUCLEOTIDE SEQUENCE [LARGE SCALE GENOMIC DNA]</scope>
    <source>
        <strain evidence="4 5">TRM 44200</strain>
    </source>
</reference>
<evidence type="ECO:0000256" key="2">
    <source>
        <dbReference type="SAM" id="MobiDB-lite"/>
    </source>
</evidence>
<name>A0ABZ2IFM2_9CAUL</name>
<feature type="compositionally biased region" description="Low complexity" evidence="2">
    <location>
        <begin position="897"/>
        <end position="910"/>
    </location>
</feature>
<organism evidence="4 5">
    <name type="scientific">Brevundimonas olei</name>
    <dbReference type="NCBI Taxonomy" id="657642"/>
    <lineage>
        <taxon>Bacteria</taxon>
        <taxon>Pseudomonadati</taxon>
        <taxon>Pseudomonadota</taxon>
        <taxon>Alphaproteobacteria</taxon>
        <taxon>Caulobacterales</taxon>
        <taxon>Caulobacteraceae</taxon>
        <taxon>Brevundimonas</taxon>
    </lineage>
</organism>
<dbReference type="InterPro" id="IPR009628">
    <property type="entry name" value="Phage_tape_measure_N"/>
</dbReference>
<feature type="compositionally biased region" description="Low complexity" evidence="2">
    <location>
        <begin position="468"/>
        <end position="477"/>
    </location>
</feature>
<sequence>MSTKQVAIRLKPEGGKDVIREAEGAERALVRMNEKAAAGSDKAAAAAMREVERLREVAKAAAQANTALQSRIDQTTGVSGGTNARASVAGRTLAAADKAYDRRAQVLLEGLNPAWAAQQKLNQELAEYDALARRGKITTEQLAQAQNLAKQRYNETTAALDRQGKGLSRNVMASRLNLTRQGADVFTTGLMGMSPFMIAIQQGPQILDAWATSAIKLTGPLTLLVGTVGVLGGATAALAVAWNQGQGSALAYDRAASGLGRTARMTAGELKAAAEAGAEAGEISLRSAREMATAYVSTGKIGGEVMSGLIAITKDWAQFASTDAKGATEELAKAMEDPAKAAREWTRQFGLMDQKTLDHIDSLEKLGDRTTAQKLLLEALTGAVDGHADRVTTISSAWDAAARAVSNYWTKLGEALYTTPEERIAKIEDALQNRPLLLPGARRGLERQLDDLRFQQGYDNAKLENDQRTAAANQAAQEAKDRADAGKKDRDKAARDAERARREAERQARELLQRTRREEDVQSNLSLQEAKATNNLDRVRELESEARVRARIRQLQDDSVDAAAAQNRAMQEEKRLLDAMAVQRDEEGLKLQRQGEMEAMRLTGEERSLRNLQDRIDHEDRILSLHKAGYDLATATNMAEGERNRLIEARAVALKRALEDAEAEHRLSLARLSGDTETARWLDIEDRIQRRARDIEGRKGLNYGEGGDEAMNQIQQELDAEATGARRAWLSNTLLDIKRSGLGDAIYDQLDRATDKWLVKLGDALGELDWGGFLKSLGGGFGGGGIDLGGALSQLFGSGHSAGTDFSEGGWKWVGERGPELLRLPRGSQVMEHDRARQAAAGGGAMNVSLGGLTIKNYGSEPMTGRLSQKPDGGLELELEPLFKSQLAKAGRDGSLARAQRATPQPRRRG</sequence>
<dbReference type="Proteomes" id="UP001363460">
    <property type="component" value="Chromosome"/>
</dbReference>
<keyword evidence="1" id="KW-0175">Coiled coil</keyword>
<feature type="domain" description="Bacteriophage tail tape measure N-terminal" evidence="3">
    <location>
        <begin position="162"/>
        <end position="361"/>
    </location>
</feature>
<feature type="compositionally biased region" description="Basic and acidic residues" evidence="2">
    <location>
        <begin position="478"/>
        <end position="520"/>
    </location>
</feature>